<evidence type="ECO:0000256" key="1">
    <source>
        <dbReference type="SAM" id="Coils"/>
    </source>
</evidence>
<dbReference type="GO" id="GO:0046983">
    <property type="term" value="F:protein dimerization activity"/>
    <property type="evidence" value="ECO:0007669"/>
    <property type="project" value="InterPro"/>
</dbReference>
<dbReference type="VEuPathDB" id="FungiDB:HZS61_004797"/>
<dbReference type="EMBL" id="MRCX01000576">
    <property type="protein sequence ID" value="RKK63631.1"/>
    <property type="molecule type" value="Genomic_DNA"/>
</dbReference>
<feature type="compositionally biased region" description="Polar residues" evidence="2">
    <location>
        <begin position="101"/>
        <end position="116"/>
    </location>
</feature>
<dbReference type="VEuPathDB" id="FungiDB:FOC1_g10004143"/>
<name>A0A420M9W6_FUSOX</name>
<dbReference type="VEuPathDB" id="FungiDB:FOZG_15970"/>
<evidence type="ECO:0000313" key="3">
    <source>
        <dbReference type="EMBL" id="RKK63631.1"/>
    </source>
</evidence>
<gene>
    <name evidence="3" type="ORF">BFJ69_g16891</name>
</gene>
<protein>
    <recommendedName>
        <fullName evidence="5">BHLH domain-containing protein</fullName>
    </recommendedName>
</protein>
<keyword evidence="1" id="KW-0175">Coiled coil</keyword>
<evidence type="ECO:0008006" key="5">
    <source>
        <dbReference type="Google" id="ProtNLM"/>
    </source>
</evidence>
<dbReference type="InterPro" id="IPR036638">
    <property type="entry name" value="HLH_DNA-bd_sf"/>
</dbReference>
<accession>A0A420M9W6</accession>
<dbReference type="SUPFAM" id="SSF47459">
    <property type="entry name" value="HLH, helix-loop-helix DNA-binding domain"/>
    <property type="match status" value="1"/>
</dbReference>
<feature type="coiled-coil region" evidence="1">
    <location>
        <begin position="232"/>
        <end position="259"/>
    </location>
</feature>
<feature type="region of interest" description="Disordered" evidence="2">
    <location>
        <begin position="101"/>
        <end position="120"/>
    </location>
</feature>
<dbReference type="VEuPathDB" id="FungiDB:FOMG_19850"/>
<dbReference type="VEuPathDB" id="FungiDB:FOXG_16060"/>
<dbReference type="Gene3D" id="4.10.280.10">
    <property type="entry name" value="Helix-loop-helix DNA-binding domain"/>
    <property type="match status" value="1"/>
</dbReference>
<sequence length="263" mass="29167">MATYDYATDLGGLYWNKEDSPVEPSFDSALNQFNQDTLLIDILCGTKAYDLSTAYTDPAFASCQVLTTSSSVEPCTSDFAFSYVGSSVGIDEIVVESGYTAGSESMGRNSTGTTSGTDEKTISARLSKENDIKGNCDDNHQNSDGVPNARAEVKLRSASRKPKRFRKKPAIAPNTQQARACHNNVEKQYRTRLKLRFERLLMVLQASWREDKSPGQIKPLEMNYCYSRGNVLDAARQRILGLEEENKRLSSKIEELGQDLMVG</sequence>
<proteinExistence type="predicted"/>
<evidence type="ECO:0000256" key="2">
    <source>
        <dbReference type="SAM" id="MobiDB-lite"/>
    </source>
</evidence>
<reference evidence="3 4" key="1">
    <citation type="journal article" date="2018" name="Sci. Rep.">
        <title>Characterisation of pathogen-specific regions and novel effector candidates in Fusarium oxysporum f. sp. cepae.</title>
        <authorList>
            <person name="Armitage A.D."/>
            <person name="Taylor A."/>
            <person name="Sobczyk M.K."/>
            <person name="Baxter L."/>
            <person name="Greenfield B.P."/>
            <person name="Bates H.J."/>
            <person name="Wilson F."/>
            <person name="Jackson A.C."/>
            <person name="Ott S."/>
            <person name="Harrison R.J."/>
            <person name="Clarkson J.P."/>
        </authorList>
    </citation>
    <scope>NUCLEOTIDE SEQUENCE [LARGE SCALE GENOMIC DNA]</scope>
    <source>
        <strain evidence="3 4">Fo_A13</strain>
    </source>
</reference>
<evidence type="ECO:0000313" key="4">
    <source>
        <dbReference type="Proteomes" id="UP000285084"/>
    </source>
</evidence>
<comment type="caution">
    <text evidence="3">The sequence shown here is derived from an EMBL/GenBank/DDBJ whole genome shotgun (WGS) entry which is preliminary data.</text>
</comment>
<dbReference type="AlphaFoldDB" id="A0A420M9W6"/>
<organism evidence="3 4">
    <name type="scientific">Fusarium oxysporum</name>
    <name type="common">Fusarium vascular wilt</name>
    <dbReference type="NCBI Taxonomy" id="5507"/>
    <lineage>
        <taxon>Eukaryota</taxon>
        <taxon>Fungi</taxon>
        <taxon>Dikarya</taxon>
        <taxon>Ascomycota</taxon>
        <taxon>Pezizomycotina</taxon>
        <taxon>Sordariomycetes</taxon>
        <taxon>Hypocreomycetidae</taxon>
        <taxon>Hypocreales</taxon>
        <taxon>Nectriaceae</taxon>
        <taxon>Fusarium</taxon>
        <taxon>Fusarium oxysporum species complex</taxon>
    </lineage>
</organism>
<dbReference type="VEuPathDB" id="FungiDB:FOC4_g10003911"/>
<dbReference type="VEuPathDB" id="FungiDB:FOIG_09730"/>
<dbReference type="Proteomes" id="UP000285084">
    <property type="component" value="Unassembled WGS sequence"/>
</dbReference>